<evidence type="ECO:0000259" key="4">
    <source>
        <dbReference type="PROSITE" id="PS50235"/>
    </source>
</evidence>
<dbReference type="Pfam" id="PF00443">
    <property type="entry name" value="UCH"/>
    <property type="match status" value="1"/>
</dbReference>
<evidence type="ECO:0000256" key="3">
    <source>
        <dbReference type="SAM" id="Phobius"/>
    </source>
</evidence>
<keyword evidence="1" id="KW-0175">Coiled coil</keyword>
<feature type="compositionally biased region" description="Basic residues" evidence="2">
    <location>
        <begin position="34"/>
        <end position="50"/>
    </location>
</feature>
<evidence type="ECO:0000313" key="5">
    <source>
        <dbReference type="EMBL" id="KRX04008.1"/>
    </source>
</evidence>
<dbReference type="InterPro" id="IPR001394">
    <property type="entry name" value="Peptidase_C19_UCH"/>
</dbReference>
<accession>A0A0V0QPL4</accession>
<evidence type="ECO:0000313" key="6">
    <source>
        <dbReference type="Proteomes" id="UP000054937"/>
    </source>
</evidence>
<dbReference type="GO" id="GO:0004843">
    <property type="term" value="F:cysteine-type deubiquitinase activity"/>
    <property type="evidence" value="ECO:0007669"/>
    <property type="project" value="InterPro"/>
</dbReference>
<feature type="coiled-coil region" evidence="1">
    <location>
        <begin position="857"/>
        <end position="884"/>
    </location>
</feature>
<dbReference type="PROSITE" id="PS50235">
    <property type="entry name" value="USP_3"/>
    <property type="match status" value="1"/>
</dbReference>
<dbReference type="PANTHER" id="PTHR47664">
    <property type="entry name" value="NLPC_P60 DOMAIN-CONTAINING PROTEIN"/>
    <property type="match status" value="1"/>
</dbReference>
<evidence type="ECO:0000256" key="1">
    <source>
        <dbReference type="SAM" id="Coils"/>
    </source>
</evidence>
<keyword evidence="3" id="KW-1133">Transmembrane helix</keyword>
<dbReference type="InParanoid" id="A0A0V0QPL4"/>
<dbReference type="InterPro" id="IPR004344">
    <property type="entry name" value="TTL/TTLL_fam"/>
</dbReference>
<feature type="region of interest" description="Disordered" evidence="2">
    <location>
        <begin position="17"/>
        <end position="54"/>
    </location>
</feature>
<feature type="domain" description="USP" evidence="4">
    <location>
        <begin position="98"/>
        <end position="408"/>
    </location>
</feature>
<feature type="compositionally biased region" description="Low complexity" evidence="2">
    <location>
        <begin position="17"/>
        <end position="26"/>
    </location>
</feature>
<protein>
    <recommendedName>
        <fullName evidence="4">USP domain-containing protein</fullName>
    </recommendedName>
</protein>
<dbReference type="SUPFAM" id="SSF54001">
    <property type="entry name" value="Cysteine proteinases"/>
    <property type="match status" value="1"/>
</dbReference>
<dbReference type="SUPFAM" id="SSF56059">
    <property type="entry name" value="Glutathione synthetase ATP-binding domain-like"/>
    <property type="match status" value="1"/>
</dbReference>
<dbReference type="Gene3D" id="3.90.70.10">
    <property type="entry name" value="Cysteine proteinases"/>
    <property type="match status" value="1"/>
</dbReference>
<dbReference type="Pfam" id="PF03133">
    <property type="entry name" value="TTL"/>
    <property type="match status" value="2"/>
</dbReference>
<keyword evidence="6" id="KW-1185">Reference proteome</keyword>
<dbReference type="PANTHER" id="PTHR47664:SF1">
    <property type="entry name" value="CHROMOSOME UNDETERMINED SCAFFOLD_14, WHOLE GENOME SHOTGUN SEQUENCE"/>
    <property type="match status" value="1"/>
</dbReference>
<dbReference type="Proteomes" id="UP000054937">
    <property type="component" value="Unassembled WGS sequence"/>
</dbReference>
<organism evidence="5 6">
    <name type="scientific">Pseudocohnilembus persalinus</name>
    <name type="common">Ciliate</name>
    <dbReference type="NCBI Taxonomy" id="266149"/>
    <lineage>
        <taxon>Eukaryota</taxon>
        <taxon>Sar</taxon>
        <taxon>Alveolata</taxon>
        <taxon>Ciliophora</taxon>
        <taxon>Intramacronucleata</taxon>
        <taxon>Oligohymenophorea</taxon>
        <taxon>Scuticociliatia</taxon>
        <taxon>Philasterida</taxon>
        <taxon>Pseudocohnilembidae</taxon>
        <taxon>Pseudocohnilembus</taxon>
    </lineage>
</organism>
<comment type="caution">
    <text evidence="5">The sequence shown here is derived from an EMBL/GenBank/DDBJ whole genome shotgun (WGS) entry which is preliminary data.</text>
</comment>
<sequence>MEVEDTLQSNLEYSNNFQANSSSQSNTIENQVSNKKKSIGKNQGKKRKQSYHNDDEEFTLDQQQRKKINLKSGDNHILKRYNFRHKNKNKNMRIYGYIGCANLGSTCYFNCIIQSLFHISKFRKFIYDQKVDEEVVLITQDQGNEKFKKTFQDCFIQLTYNNTLVNPIELFEQIKYNDETIYEQNDVQEIFQRILNKLQEVISGQKNFKNQLNGMFFGEEVYTRKKYGIQDLHPQTLIQNITDISLDVFSSKNLDDAFQFYCNEEIIDEYDHPQHGVCQAVKSVKFRKLPNILIISLKRNEYSKNKNQKLHDKFEYQQTLNVKEYMEKQDDFECYEYSLFSVFVHISRQANRGHYYCYISPDGKGDTWYEFNDEHISLVENISEVFDDNFQGIKPHYKTASQLIYLKKDKIQNLIFPIKQEDIPLNLIPEEILQNGQIQNQDNQLYGKLIEMQNITSEIFDACSQINNIPSIGNYVSESQILLIVPTNKDFIITINHFDLNHIQQNNTQQQQFSQIQNEPNEVIQNQKDSWFQEATIENDKYMKQYYDKLSNQQLQNQIQRFEYKKFMQNNILCVILYHFGDLKDQQYKILDYIYVNKEKCLDDVKSLVMDCQKFLSLYPERENSLKVLEQNQEQMEKLEFKQINMNEQIKNIISEKQPFISRVDPKQRLGLNPVANKQHIVPVKSNQDVLNVLSHHKRWLSQFKQRVKQNQRNSYYQNQVQEQKEHRLRQQSLRNIQINKQKASLINMSEDIIAPEISPNQAQEILGLDENEIENYKQTYNQIQNQEDNNSVGNLGDVNDAQEQQLQKKPEWAMTEDEYNEYVEKKEDDEAEDLLDFVNNLDYENYVDDLEYTQLLGALKTRIEDLTDKNQNQQQQRQKQLKYIQDREHDNQDNQSMQSHQSRSSIASIKENITKKHRAQQDKDWDKSTTNGEKVTIEQRLVKHIADEILRNNRFLRNIHSNSSLRALLENEAQRQLKQKEVQEGQIISKIEGIENLENPELLYKNLENYDTNSKNYMYNSSFAFLDTYILPLELDQYVSQDEARFGKYLIKSLKVQDDIKLVDDINEIKQQIKQVKEEKVKSSSYDNAPYLVQKYIENPLLLKQRKFDWNCLIGIVSTDPLIVIFNNGYTIKTYENFYMKSQDPRVHFVNHESQKTSKNWQEEYNYENTYDFKWLKYKIFDQYKNFNEDQIVESEEKIKAALTYAILSVKDKLKNKKGQTQFLQATFQLDQNLDPYFIGFKSVPYLTDETDIQTQVFSDFVRDYLDAALVLNNLSYNEIIDKHKENKQFVCTLVRRGFCKILINEATRSNYINQKKWIIQKWKVPQVNQIKLQELIDNNGKKLNKIKSYYRVDKSEGPLLYNKLRKLNLQMDNDFSNQFNQDMIYRIIDIYDKDKVTGQLTLTTKPYEKYLDNKLFYKQTLDNYDKNFNPLKGIYNSSFANPEQYELDFYNLEDELLESEKEFLTKQHKGMWIMKPAELLQGVGIQLIFDISIIEKAIIHKRDQKQLTDELKMKLQQTPPQRRIYILQKYVENPLLQDGKKFDTRQFVNIVSTDPFIAIYYPGYTRKTMVDYDRFKESEFVHLGNGDIQKKLPGYQTKRQKDHNYLKNEFRDKLIKDIQGFTQQDFDLMEMKTKVSINYALLAFKKQLKPRKGDIQVFSVDMIIDENFNPYIVEWNRNPYLRPTTPEMHRLFPSIVDDWFDIGAALYSMDTKEIIARSKEDPFFFCELATDKNACKDNTLINEAAQFNLLDFIDFAPIQKPEVQVYEEKDKEEYYQKNKHLLQDSDRKIEL</sequence>
<dbReference type="OrthoDB" id="297930at2759"/>
<feature type="transmembrane region" description="Helical" evidence="3">
    <location>
        <begin position="94"/>
        <end position="117"/>
    </location>
</feature>
<gene>
    <name evidence="5" type="ORF">PPERSA_12455</name>
</gene>
<dbReference type="Gene3D" id="3.30.470.20">
    <property type="entry name" value="ATP-grasp fold, B domain"/>
    <property type="match status" value="2"/>
</dbReference>
<dbReference type="GO" id="GO:0016579">
    <property type="term" value="P:protein deubiquitination"/>
    <property type="evidence" value="ECO:0007669"/>
    <property type="project" value="InterPro"/>
</dbReference>
<proteinExistence type="predicted"/>
<dbReference type="EMBL" id="LDAU01000122">
    <property type="protein sequence ID" value="KRX04008.1"/>
    <property type="molecule type" value="Genomic_DNA"/>
</dbReference>
<keyword evidence="3" id="KW-0472">Membrane</keyword>
<dbReference type="InterPro" id="IPR038765">
    <property type="entry name" value="Papain-like_cys_pep_sf"/>
</dbReference>
<dbReference type="InterPro" id="IPR028889">
    <property type="entry name" value="USP"/>
</dbReference>
<evidence type="ECO:0000256" key="2">
    <source>
        <dbReference type="SAM" id="MobiDB-lite"/>
    </source>
</evidence>
<reference evidence="5 6" key="1">
    <citation type="journal article" date="2015" name="Sci. Rep.">
        <title>Genome of the facultative scuticociliatosis pathogen Pseudocohnilembus persalinus provides insight into its virulence through horizontal gene transfer.</title>
        <authorList>
            <person name="Xiong J."/>
            <person name="Wang G."/>
            <person name="Cheng J."/>
            <person name="Tian M."/>
            <person name="Pan X."/>
            <person name="Warren A."/>
            <person name="Jiang C."/>
            <person name="Yuan D."/>
            <person name="Miao W."/>
        </authorList>
    </citation>
    <scope>NUCLEOTIDE SEQUENCE [LARGE SCALE GENOMIC DNA]</scope>
    <source>
        <strain evidence="5">36N120E</strain>
    </source>
</reference>
<dbReference type="PROSITE" id="PS51221">
    <property type="entry name" value="TTL"/>
    <property type="match status" value="2"/>
</dbReference>
<feature type="coiled-coil region" evidence="1">
    <location>
        <begin position="622"/>
        <end position="649"/>
    </location>
</feature>
<name>A0A0V0QPL4_PSEPJ</name>
<keyword evidence="3" id="KW-0812">Transmembrane</keyword>